<dbReference type="Proteomes" id="UP000822688">
    <property type="component" value="Chromosome 1"/>
</dbReference>
<comment type="caution">
    <text evidence="1">The sequence shown here is derived from an EMBL/GenBank/DDBJ whole genome shotgun (WGS) entry which is preliminary data.</text>
</comment>
<organism evidence="1 2">
    <name type="scientific">Ceratodon purpureus</name>
    <name type="common">Fire moss</name>
    <name type="synonym">Dicranum purpureum</name>
    <dbReference type="NCBI Taxonomy" id="3225"/>
    <lineage>
        <taxon>Eukaryota</taxon>
        <taxon>Viridiplantae</taxon>
        <taxon>Streptophyta</taxon>
        <taxon>Embryophyta</taxon>
        <taxon>Bryophyta</taxon>
        <taxon>Bryophytina</taxon>
        <taxon>Bryopsida</taxon>
        <taxon>Dicranidae</taxon>
        <taxon>Pseudoditrichales</taxon>
        <taxon>Ditrichaceae</taxon>
        <taxon>Ceratodon</taxon>
    </lineage>
</organism>
<reference evidence="1" key="1">
    <citation type="submission" date="2020-06" db="EMBL/GenBank/DDBJ databases">
        <title>WGS assembly of Ceratodon purpureus strain R40.</title>
        <authorList>
            <person name="Carey S.B."/>
            <person name="Jenkins J."/>
            <person name="Shu S."/>
            <person name="Lovell J.T."/>
            <person name="Sreedasyam A."/>
            <person name="Maumus F."/>
            <person name="Tiley G.P."/>
            <person name="Fernandez-Pozo N."/>
            <person name="Barry K."/>
            <person name="Chen C."/>
            <person name="Wang M."/>
            <person name="Lipzen A."/>
            <person name="Daum C."/>
            <person name="Saski C.A."/>
            <person name="Payton A.C."/>
            <person name="Mcbreen J.C."/>
            <person name="Conrad R.E."/>
            <person name="Kollar L.M."/>
            <person name="Olsson S."/>
            <person name="Huttunen S."/>
            <person name="Landis J.B."/>
            <person name="Wickett N.J."/>
            <person name="Johnson M.G."/>
            <person name="Rensing S.A."/>
            <person name="Grimwood J."/>
            <person name="Schmutz J."/>
            <person name="Mcdaniel S.F."/>
        </authorList>
    </citation>
    <scope>NUCLEOTIDE SEQUENCE</scope>
    <source>
        <strain evidence="1">R40</strain>
    </source>
</reference>
<evidence type="ECO:0000313" key="2">
    <source>
        <dbReference type="Proteomes" id="UP000822688"/>
    </source>
</evidence>
<dbReference type="AlphaFoldDB" id="A0A8T0JE79"/>
<accession>A0A8T0JE79</accession>
<dbReference type="EMBL" id="CM026421">
    <property type="protein sequence ID" value="KAG0592981.1"/>
    <property type="molecule type" value="Genomic_DNA"/>
</dbReference>
<protein>
    <submittedName>
        <fullName evidence="1">Uncharacterized protein</fullName>
    </submittedName>
</protein>
<sequence>MFRLPRPFETDQTERLEHVFIVYKSCQYDALNWLSIWIVHASLSVLIADPAIGWLKVAHIQQQYTSAFHRVTDYTTYSINWGSYKLIQLEWLLLELLPSSQTVSTFLPASIR</sequence>
<keyword evidence="2" id="KW-1185">Reference proteome</keyword>
<name>A0A8T0JE79_CERPU</name>
<proteinExistence type="predicted"/>
<evidence type="ECO:0000313" key="1">
    <source>
        <dbReference type="EMBL" id="KAG0592981.1"/>
    </source>
</evidence>
<gene>
    <name evidence="1" type="ORF">KC19_1G295300</name>
</gene>